<evidence type="ECO:0000256" key="1">
    <source>
        <dbReference type="ARBA" id="ARBA00012726"/>
    </source>
</evidence>
<dbReference type="InterPro" id="IPR052915">
    <property type="entry name" value="RtcB-like"/>
</dbReference>
<keyword evidence="6 10" id="KW-0342">GTP-binding</keyword>
<feature type="binding site" evidence="10">
    <location>
        <begin position="276"/>
        <end position="277"/>
    </location>
    <ligand>
        <name>GMP</name>
        <dbReference type="ChEBI" id="CHEBI:58115"/>
    </ligand>
</feature>
<dbReference type="AlphaFoldDB" id="A0A562X8T8"/>
<evidence type="ECO:0000313" key="13">
    <source>
        <dbReference type="Proteomes" id="UP000321812"/>
    </source>
</evidence>
<evidence type="ECO:0000256" key="6">
    <source>
        <dbReference type="ARBA" id="ARBA00023134"/>
    </source>
</evidence>
<evidence type="ECO:0000256" key="2">
    <source>
        <dbReference type="ARBA" id="ARBA00022598"/>
    </source>
</evidence>
<keyword evidence="5" id="KW-0692">RNA repair</keyword>
<dbReference type="EMBL" id="VOAP01000027">
    <property type="protein sequence ID" value="TWO18552.1"/>
    <property type="molecule type" value="Genomic_DNA"/>
</dbReference>
<dbReference type="SUPFAM" id="SSF103365">
    <property type="entry name" value="Hypothetical protein PH1602"/>
    <property type="match status" value="1"/>
</dbReference>
<dbReference type="GO" id="GO:0006281">
    <property type="term" value="P:DNA repair"/>
    <property type="evidence" value="ECO:0007669"/>
    <property type="project" value="TreeGrafter"/>
</dbReference>
<dbReference type="Proteomes" id="UP000321812">
    <property type="component" value="Unassembled WGS sequence"/>
</dbReference>
<feature type="binding site" evidence="10">
    <location>
        <begin position="305"/>
        <end position="308"/>
    </location>
    <ligand>
        <name>GMP</name>
        <dbReference type="ChEBI" id="CHEBI:58115"/>
    </ligand>
</feature>
<dbReference type="GO" id="GO:0030145">
    <property type="term" value="F:manganese ion binding"/>
    <property type="evidence" value="ECO:0007669"/>
    <property type="project" value="TreeGrafter"/>
</dbReference>
<dbReference type="InterPro" id="IPR001233">
    <property type="entry name" value="RtcB"/>
</dbReference>
<comment type="catalytic activity">
    <reaction evidence="8">
        <text>a 3'-end 3'-phospho-ribonucleotide-RNA + a 5'-end dephospho-ribonucleoside-RNA + GTP = a ribonucleotidyl-ribonucleotide-RNA + GMP + diphosphate</text>
        <dbReference type="Rhea" id="RHEA:68076"/>
        <dbReference type="Rhea" id="RHEA-COMP:10463"/>
        <dbReference type="Rhea" id="RHEA-COMP:13936"/>
        <dbReference type="Rhea" id="RHEA-COMP:17355"/>
        <dbReference type="ChEBI" id="CHEBI:33019"/>
        <dbReference type="ChEBI" id="CHEBI:37565"/>
        <dbReference type="ChEBI" id="CHEBI:58115"/>
        <dbReference type="ChEBI" id="CHEBI:83062"/>
        <dbReference type="ChEBI" id="CHEBI:138284"/>
        <dbReference type="ChEBI" id="CHEBI:173118"/>
        <dbReference type="EC" id="6.5.1.8"/>
    </reaction>
</comment>
<keyword evidence="3 11" id="KW-0479">Metal-binding</keyword>
<evidence type="ECO:0000256" key="10">
    <source>
        <dbReference type="PIRSR" id="PIRSR601233-2"/>
    </source>
</evidence>
<dbReference type="GO" id="GO:0170057">
    <property type="term" value="F:RNA ligase (GTP) activity"/>
    <property type="evidence" value="ECO:0007669"/>
    <property type="project" value="UniProtKB-EC"/>
</dbReference>
<evidence type="ECO:0000256" key="9">
    <source>
        <dbReference type="PIRSR" id="PIRSR601233-1"/>
    </source>
</evidence>
<dbReference type="GO" id="GO:0003909">
    <property type="term" value="F:DNA ligase activity"/>
    <property type="evidence" value="ECO:0007669"/>
    <property type="project" value="TreeGrafter"/>
</dbReference>
<dbReference type="RefSeq" id="WP_147497572.1">
    <property type="nucleotide sequence ID" value="NZ_VOAP01000027.1"/>
</dbReference>
<dbReference type="PANTHER" id="PTHR43749:SF2">
    <property type="entry name" value="RNA-SPLICING LIGASE RTCB"/>
    <property type="match status" value="1"/>
</dbReference>
<feature type="binding site" evidence="11">
    <location>
        <position position="276"/>
    </location>
    <ligand>
        <name>Mn(2+)</name>
        <dbReference type="ChEBI" id="CHEBI:29035"/>
        <label>2</label>
    </ligand>
</feature>
<evidence type="ECO:0000256" key="11">
    <source>
        <dbReference type="PIRSR" id="PIRSR601233-3"/>
    </source>
</evidence>
<evidence type="ECO:0000256" key="4">
    <source>
        <dbReference type="ARBA" id="ARBA00022741"/>
    </source>
</evidence>
<dbReference type="InterPro" id="IPR036025">
    <property type="entry name" value="RtcB-like_sf"/>
</dbReference>
<dbReference type="EC" id="6.5.1.8" evidence="1"/>
<evidence type="ECO:0000313" key="12">
    <source>
        <dbReference type="EMBL" id="TWO18552.1"/>
    </source>
</evidence>
<dbReference type="Gene3D" id="3.90.1860.10">
    <property type="entry name" value="tRNA-splicing ligase RtcB"/>
    <property type="match status" value="1"/>
</dbReference>
<evidence type="ECO:0000256" key="7">
    <source>
        <dbReference type="ARBA" id="ARBA00023211"/>
    </source>
</evidence>
<dbReference type="GO" id="GO:0042245">
    <property type="term" value="P:RNA repair"/>
    <property type="evidence" value="ECO:0007669"/>
    <property type="project" value="UniProtKB-KW"/>
</dbReference>
<keyword evidence="7 11" id="KW-0464">Manganese</keyword>
<reference evidence="12 13" key="1">
    <citation type="submission" date="2019-07" db="EMBL/GenBank/DDBJ databases">
        <title>Rapid identification of Enteric Bacteria from Whole Genome Sequences (WGS) using Average Nucleotide Identity (ANI).</title>
        <authorList>
            <person name="Lane C."/>
        </authorList>
    </citation>
    <scope>NUCLEOTIDE SEQUENCE [LARGE SCALE GENOMIC DNA]</scope>
    <source>
        <strain evidence="12 13">D2411</strain>
    </source>
</reference>
<keyword evidence="2" id="KW-0436">Ligase</keyword>
<keyword evidence="4 10" id="KW-0547">Nucleotide-binding</keyword>
<feature type="active site" description="GMP-histidine intermediate" evidence="9">
    <location>
        <position position="329"/>
    </location>
</feature>
<organism evidence="12 13">
    <name type="scientific">Campylobacter hyointestinalis</name>
    <dbReference type="NCBI Taxonomy" id="198"/>
    <lineage>
        <taxon>Bacteria</taxon>
        <taxon>Pseudomonadati</taxon>
        <taxon>Campylobacterota</taxon>
        <taxon>Epsilonproteobacteria</taxon>
        <taxon>Campylobacterales</taxon>
        <taxon>Campylobacteraceae</taxon>
        <taxon>Campylobacter</taxon>
    </lineage>
</organism>
<name>A0A562X8T8_CAMHY</name>
<evidence type="ECO:0000256" key="5">
    <source>
        <dbReference type="ARBA" id="ARBA00022800"/>
    </source>
</evidence>
<accession>A0A562X8T8</accession>
<dbReference type="PANTHER" id="PTHR43749">
    <property type="entry name" value="RNA-SPLICING LIGASE RTCB"/>
    <property type="match status" value="1"/>
</dbReference>
<sequence length="400" mass="44310">MNTKIYANDIKDDTLKQFREAMAQKCNIKGALMSDAHTGYTLPIGAVIRSKNVIFPAYVGYDIGCGVCAAKLDILASNIDLKALKDEILSRIPLTNHEKEQSVELLPCSNVAKTAFGASGKYQLGTLGSGNHFIEVAKGEDEKLWLVIHSGSRGFGKIIAEYYMKKACEIKFDKKACEKDFNKKHKKLLEHNKEAFEKSKQKFLAKAKDDFIKANLEGHNGFDINSELGRDYIADMLCAMDFALKNRRAMIDEIKKALKSMLDKMPNEIAFINKCHNFAEFESGGNVLHRKGATSSKLGEYGVIPGNMRDGSFIVRGLGNKDALCSSSHGAGRAMSRAEARKNISFAELSKEMSGILSNHSEANIDEAPRAYKDIFEVMKAQSDLVEIKEHLKPILNIKG</sequence>
<evidence type="ECO:0000256" key="8">
    <source>
        <dbReference type="ARBA" id="ARBA00047746"/>
    </source>
</evidence>
<feature type="binding site" evidence="10">
    <location>
        <begin position="329"/>
        <end position="332"/>
    </location>
    <ligand>
        <name>GMP</name>
        <dbReference type="ChEBI" id="CHEBI:58115"/>
    </ligand>
</feature>
<dbReference type="GO" id="GO:0006396">
    <property type="term" value="P:RNA processing"/>
    <property type="evidence" value="ECO:0007669"/>
    <property type="project" value="InterPro"/>
</dbReference>
<feature type="binding site" evidence="11">
    <location>
        <position position="62"/>
    </location>
    <ligand>
        <name>Mn(2+)</name>
        <dbReference type="ChEBI" id="CHEBI:29035"/>
        <label>1</label>
    </ligand>
</feature>
<proteinExistence type="predicted"/>
<feature type="binding site" evidence="10">
    <location>
        <position position="399"/>
    </location>
    <ligand>
        <name>GMP</name>
        <dbReference type="ChEBI" id="CHEBI:58115"/>
    </ligand>
</feature>
<dbReference type="Pfam" id="PF01139">
    <property type="entry name" value="RtcB"/>
    <property type="match status" value="2"/>
</dbReference>
<evidence type="ECO:0000256" key="3">
    <source>
        <dbReference type="ARBA" id="ARBA00022723"/>
    </source>
</evidence>
<feature type="binding site" evidence="11">
    <location>
        <position position="149"/>
    </location>
    <ligand>
        <name>Mn(2+)</name>
        <dbReference type="ChEBI" id="CHEBI:29035"/>
        <label>2</label>
    </ligand>
</feature>
<comment type="caution">
    <text evidence="12">The sequence shown here is derived from an EMBL/GenBank/DDBJ whole genome shotgun (WGS) entry which is preliminary data.</text>
</comment>
<feature type="binding site" evidence="10">
    <location>
        <begin position="131"/>
        <end position="135"/>
    </location>
    <ligand>
        <name>GMP</name>
        <dbReference type="ChEBI" id="CHEBI:58115"/>
    </ligand>
</feature>
<comment type="cofactor">
    <cofactor evidence="11">
        <name>Mn(2+)</name>
        <dbReference type="ChEBI" id="CHEBI:29035"/>
    </cofactor>
    <text evidence="11">Binds 2 manganese ions per subunit.</text>
</comment>
<dbReference type="GO" id="GO:0005525">
    <property type="term" value="F:GTP binding"/>
    <property type="evidence" value="ECO:0007669"/>
    <property type="project" value="UniProtKB-KW"/>
</dbReference>
<feature type="binding site" evidence="10">
    <location>
        <position position="312"/>
    </location>
    <ligand>
        <name>GMP</name>
        <dbReference type="ChEBI" id="CHEBI:58115"/>
    </ligand>
</feature>
<feature type="binding site" evidence="11">
    <location>
        <position position="132"/>
    </location>
    <ligand>
        <name>Mn(2+)</name>
        <dbReference type="ChEBI" id="CHEBI:29035"/>
        <label>1</label>
    </ligand>
</feature>
<gene>
    <name evidence="12" type="ORF">YZ82_08060</name>
</gene>
<protein>
    <recommendedName>
        <fullName evidence="1">3'-phosphate/5'-hydroxy nucleic acid ligase</fullName>
        <ecNumber evidence="1">6.5.1.8</ecNumber>
    </recommendedName>
</protein>